<proteinExistence type="predicted"/>
<sequence length="227" mass="25840">MYSYAVQIPGASWIEIADYHGFISTIRQQLKVPEKGENLDIKVATSEESKLLVRIKTADAYISHLNAEKGGKVGNWKEIPKDLINYSEKDQILNESGIEDAIAQGRKWVLGDIKALTEGPVKILAFMLAEAARFTVVQYSVSEILVHEQEYHWKMFELLLKNWKDLCKEKCQAKEKTFGLSMQMTNIYTKQLLNGARTEEEKKWLKQMQATAETLCKQGYPMGLSAC</sequence>
<dbReference type="EMBL" id="QKUF01000013">
    <property type="protein sequence ID" value="PZW27141.1"/>
    <property type="molecule type" value="Genomic_DNA"/>
</dbReference>
<dbReference type="RefSeq" id="WP_111324059.1">
    <property type="nucleotide sequence ID" value="NZ_BIFX01000002.1"/>
</dbReference>
<dbReference type="Proteomes" id="UP000248806">
    <property type="component" value="Unassembled WGS sequence"/>
</dbReference>
<organism evidence="1 2">
    <name type="scientific">Thermosporothrix hazakensis</name>
    <dbReference type="NCBI Taxonomy" id="644383"/>
    <lineage>
        <taxon>Bacteria</taxon>
        <taxon>Bacillati</taxon>
        <taxon>Chloroflexota</taxon>
        <taxon>Ktedonobacteria</taxon>
        <taxon>Ktedonobacterales</taxon>
        <taxon>Thermosporotrichaceae</taxon>
        <taxon>Thermosporothrix</taxon>
    </lineage>
</organism>
<dbReference type="AlphaFoldDB" id="A0A326UD90"/>
<dbReference type="InterPro" id="IPR036041">
    <property type="entry name" value="Ribosome-inact_prot_sf"/>
</dbReference>
<accession>A0A326UD90</accession>
<protein>
    <submittedName>
        <fullName evidence="1">Uncharacterized protein</fullName>
    </submittedName>
</protein>
<dbReference type="GO" id="GO:0017148">
    <property type="term" value="P:negative regulation of translation"/>
    <property type="evidence" value="ECO:0007669"/>
    <property type="project" value="InterPro"/>
</dbReference>
<dbReference type="SUPFAM" id="SSF56371">
    <property type="entry name" value="Ribosome inactivating proteins (RIP)"/>
    <property type="match status" value="1"/>
</dbReference>
<reference evidence="1 2" key="1">
    <citation type="submission" date="2018-06" db="EMBL/GenBank/DDBJ databases">
        <title>Genomic Encyclopedia of Archaeal and Bacterial Type Strains, Phase II (KMG-II): from individual species to whole genera.</title>
        <authorList>
            <person name="Goeker M."/>
        </authorList>
    </citation>
    <scope>NUCLEOTIDE SEQUENCE [LARGE SCALE GENOMIC DNA]</scope>
    <source>
        <strain evidence="1 2">ATCC BAA-1881</strain>
    </source>
</reference>
<evidence type="ECO:0000313" key="1">
    <source>
        <dbReference type="EMBL" id="PZW27141.1"/>
    </source>
</evidence>
<name>A0A326UD90_THEHA</name>
<evidence type="ECO:0000313" key="2">
    <source>
        <dbReference type="Proteomes" id="UP000248806"/>
    </source>
</evidence>
<keyword evidence="2" id="KW-1185">Reference proteome</keyword>
<gene>
    <name evidence="1" type="ORF">EI42_03704</name>
</gene>
<comment type="caution">
    <text evidence="1">The sequence shown here is derived from an EMBL/GenBank/DDBJ whole genome shotgun (WGS) entry which is preliminary data.</text>
</comment>
<dbReference type="GO" id="GO:0030598">
    <property type="term" value="F:rRNA N-glycosylase activity"/>
    <property type="evidence" value="ECO:0007669"/>
    <property type="project" value="InterPro"/>
</dbReference>